<organism evidence="1 2">
    <name type="scientific">Flavobacterium album</name>
    <dbReference type="NCBI Taxonomy" id="2175091"/>
    <lineage>
        <taxon>Bacteria</taxon>
        <taxon>Pseudomonadati</taxon>
        <taxon>Bacteroidota</taxon>
        <taxon>Flavobacteriia</taxon>
        <taxon>Flavobacteriales</taxon>
        <taxon>Flavobacteriaceae</taxon>
        <taxon>Flavobacterium</taxon>
    </lineage>
</organism>
<name>A0A2S1QU15_9FLAO</name>
<proteinExistence type="predicted"/>
<gene>
    <name evidence="1" type="ORF">HYN59_00860</name>
</gene>
<dbReference type="KEGG" id="falb:HYN59_00860"/>
<keyword evidence="2" id="KW-1185">Reference proteome</keyword>
<dbReference type="RefSeq" id="WP_108776467.1">
    <property type="nucleotide sequence ID" value="NZ_CP029186.1"/>
</dbReference>
<dbReference type="AlphaFoldDB" id="A0A2S1QU15"/>
<evidence type="ECO:0008006" key="3">
    <source>
        <dbReference type="Google" id="ProtNLM"/>
    </source>
</evidence>
<evidence type="ECO:0000313" key="2">
    <source>
        <dbReference type="Proteomes" id="UP000244929"/>
    </source>
</evidence>
<sequence length="155" mass="17848">MENKLFTVLAFLFVFAANAQKITEKDLLGKWNIISLTISGDKMDFKTGTITVSEDWQKDGLQIAKSEREVLLKESLPYFRTTNVTFFENRFLSFRLGPEDYSGNYAIVEEGGITYIQAENSAVDRVPVMLKEGLLYWELAIEEDIFYFVFEKAVK</sequence>
<dbReference type="EMBL" id="CP029186">
    <property type="protein sequence ID" value="AWH83751.1"/>
    <property type="molecule type" value="Genomic_DNA"/>
</dbReference>
<accession>A0A2S1QU15</accession>
<reference evidence="1 2" key="1">
    <citation type="submission" date="2018-04" db="EMBL/GenBank/DDBJ databases">
        <title>Genome sequencing of Flavobacterium sp. HYN0059.</title>
        <authorList>
            <person name="Yi H."/>
            <person name="Baek C."/>
        </authorList>
    </citation>
    <scope>NUCLEOTIDE SEQUENCE [LARGE SCALE GENOMIC DNA]</scope>
    <source>
        <strain evidence="1 2">HYN0059</strain>
    </source>
</reference>
<evidence type="ECO:0000313" key="1">
    <source>
        <dbReference type="EMBL" id="AWH83751.1"/>
    </source>
</evidence>
<protein>
    <recommendedName>
        <fullName evidence="3">Lipocalin-like domain-containing protein</fullName>
    </recommendedName>
</protein>
<dbReference type="Proteomes" id="UP000244929">
    <property type="component" value="Chromosome"/>
</dbReference>